<dbReference type="InterPro" id="IPR002110">
    <property type="entry name" value="Ankyrin_rpt"/>
</dbReference>
<dbReference type="InterPro" id="IPR036770">
    <property type="entry name" value="Ankyrin_rpt-contain_sf"/>
</dbReference>
<protein>
    <submittedName>
        <fullName evidence="3">Uncharacterized protein</fullName>
    </submittedName>
</protein>
<name>A0A182J141_ANOAO</name>
<evidence type="ECO:0000256" key="2">
    <source>
        <dbReference type="ARBA" id="ARBA00023043"/>
    </source>
</evidence>
<accession>A0A182J141</accession>
<dbReference type="PROSITE" id="PS50088">
    <property type="entry name" value="ANK_REPEAT"/>
    <property type="match status" value="2"/>
</dbReference>
<dbReference type="InterPro" id="IPR050776">
    <property type="entry name" value="Ank_Repeat/CDKN_Inhibitor"/>
</dbReference>
<evidence type="ECO:0000313" key="3">
    <source>
        <dbReference type="EnsemblMetazoa" id="AATE009347-PA.1"/>
    </source>
</evidence>
<dbReference type="EnsemblMetazoa" id="AATE009347-RA">
    <property type="protein sequence ID" value="AATE009347-PA.1"/>
    <property type="gene ID" value="AATE009347"/>
</dbReference>
<keyword evidence="2" id="KW-0040">ANK repeat</keyword>
<organism evidence="3">
    <name type="scientific">Anopheles atroparvus</name>
    <name type="common">European mosquito</name>
    <dbReference type="NCBI Taxonomy" id="41427"/>
    <lineage>
        <taxon>Eukaryota</taxon>
        <taxon>Metazoa</taxon>
        <taxon>Ecdysozoa</taxon>
        <taxon>Arthropoda</taxon>
        <taxon>Hexapoda</taxon>
        <taxon>Insecta</taxon>
        <taxon>Pterygota</taxon>
        <taxon>Neoptera</taxon>
        <taxon>Endopterygota</taxon>
        <taxon>Diptera</taxon>
        <taxon>Nematocera</taxon>
        <taxon>Culicoidea</taxon>
        <taxon>Culicidae</taxon>
        <taxon>Anophelinae</taxon>
        <taxon>Anopheles</taxon>
    </lineage>
</organism>
<reference evidence="3" key="1">
    <citation type="submission" date="2022-08" db="UniProtKB">
        <authorList>
            <consortium name="EnsemblMetazoa"/>
        </authorList>
    </citation>
    <scope>IDENTIFICATION</scope>
    <source>
        <strain evidence="3">EBRO</strain>
    </source>
</reference>
<proteinExistence type="predicted"/>
<dbReference type="AlphaFoldDB" id="A0A182J141"/>
<dbReference type="PROSITE" id="PS50297">
    <property type="entry name" value="ANK_REP_REGION"/>
    <property type="match status" value="2"/>
</dbReference>
<dbReference type="VEuPathDB" id="VectorBase:AATE009347"/>
<dbReference type="EMBL" id="AXCP01009826">
    <property type="status" value="NOT_ANNOTATED_CDS"/>
    <property type="molecule type" value="Genomic_DNA"/>
</dbReference>
<keyword evidence="1" id="KW-0677">Repeat</keyword>
<dbReference type="Gene3D" id="1.25.40.20">
    <property type="entry name" value="Ankyrin repeat-containing domain"/>
    <property type="match status" value="1"/>
</dbReference>
<dbReference type="SUPFAM" id="SSF48403">
    <property type="entry name" value="Ankyrin repeat"/>
    <property type="match status" value="1"/>
</dbReference>
<evidence type="ECO:0000256" key="1">
    <source>
        <dbReference type="ARBA" id="ARBA00022737"/>
    </source>
</evidence>
<dbReference type="PANTHER" id="PTHR24201">
    <property type="entry name" value="ANK_REP_REGION DOMAIN-CONTAINING PROTEIN"/>
    <property type="match status" value="1"/>
</dbReference>
<dbReference type="Pfam" id="PF12796">
    <property type="entry name" value="Ank_2"/>
    <property type="match status" value="1"/>
</dbReference>
<dbReference type="STRING" id="41427.A0A182J141"/>
<sequence length="161" mass="17502">MFRRPGTAFAAALQVRNNKAAQNILEGLPNATDQIDQRERNFLHLAAASEKEMFIRNLILAGARLNDRDATQKTALHVAAERGTVAAVSALLQNGADFDAVDGDGNKSLHIAVREGHISVVRELLTEFEGQHVRRHPGACQSIRSPIWTCVVGSVKATNRA</sequence>
<dbReference type="SMART" id="SM00248">
    <property type="entry name" value="ANK"/>
    <property type="match status" value="3"/>
</dbReference>